<keyword evidence="2" id="KW-1185">Reference proteome</keyword>
<feature type="transmembrane region" description="Helical" evidence="1">
    <location>
        <begin position="6"/>
        <end position="24"/>
    </location>
</feature>
<dbReference type="InterPro" id="IPR038050">
    <property type="entry name" value="Neuro_actylchol_rec"/>
</dbReference>
<organism evidence="2 3">
    <name type="scientific">Meloidogyne incognita</name>
    <name type="common">Southern root-knot nematode worm</name>
    <name type="synonym">Oxyuris incognita</name>
    <dbReference type="NCBI Taxonomy" id="6306"/>
    <lineage>
        <taxon>Eukaryota</taxon>
        <taxon>Metazoa</taxon>
        <taxon>Ecdysozoa</taxon>
        <taxon>Nematoda</taxon>
        <taxon>Chromadorea</taxon>
        <taxon>Rhabditida</taxon>
        <taxon>Tylenchina</taxon>
        <taxon>Tylenchomorpha</taxon>
        <taxon>Tylenchoidea</taxon>
        <taxon>Meloidogynidae</taxon>
        <taxon>Meloidogyninae</taxon>
        <taxon>Meloidogyne</taxon>
        <taxon>Meloidogyne incognita group</taxon>
    </lineage>
</organism>
<evidence type="ECO:0000313" key="2">
    <source>
        <dbReference type="Proteomes" id="UP000887563"/>
    </source>
</evidence>
<keyword evidence="1" id="KW-1133">Transmembrane helix</keyword>
<dbReference type="InterPro" id="IPR036719">
    <property type="entry name" value="Neuro-gated_channel_TM_sf"/>
</dbReference>
<dbReference type="SUPFAM" id="SSF90112">
    <property type="entry name" value="Neurotransmitter-gated ion-channel transmembrane pore"/>
    <property type="match status" value="1"/>
</dbReference>
<dbReference type="AlphaFoldDB" id="A0A914MDV2"/>
<dbReference type="WBParaSite" id="Minc3s01703g25734">
    <property type="protein sequence ID" value="Minc3s01703g25734"/>
    <property type="gene ID" value="Minc3s01703g25734"/>
</dbReference>
<name>A0A914MDV2_MELIC</name>
<keyword evidence="1" id="KW-0812">Transmembrane</keyword>
<dbReference type="Gene3D" id="1.20.58.390">
    <property type="entry name" value="Neurotransmitter-gated ion-channel transmembrane domain"/>
    <property type="match status" value="1"/>
</dbReference>
<dbReference type="Proteomes" id="UP000887563">
    <property type="component" value="Unplaced"/>
</dbReference>
<dbReference type="GO" id="GO:0006811">
    <property type="term" value="P:monoatomic ion transport"/>
    <property type="evidence" value="ECO:0007669"/>
    <property type="project" value="InterPro"/>
</dbReference>
<proteinExistence type="predicted"/>
<sequence>MNSEFCIIWLDRSILLLIIFNNARRMLMFAISNDWTFVAMVLDRFFLLVFSILNMATFSIIISAPTLFDFREPLNITVPTRPLGQAYLFSVNEE</sequence>
<protein>
    <submittedName>
        <fullName evidence="3">Uncharacterized protein</fullName>
    </submittedName>
</protein>
<keyword evidence="1" id="KW-0472">Membrane</keyword>
<feature type="transmembrane region" description="Helical" evidence="1">
    <location>
        <begin position="45"/>
        <end position="68"/>
    </location>
</feature>
<dbReference type="GO" id="GO:0016020">
    <property type="term" value="C:membrane"/>
    <property type="evidence" value="ECO:0007669"/>
    <property type="project" value="InterPro"/>
</dbReference>
<evidence type="ECO:0000313" key="3">
    <source>
        <dbReference type="WBParaSite" id="Minc3s01703g25734"/>
    </source>
</evidence>
<accession>A0A914MDV2</accession>
<evidence type="ECO:0000256" key="1">
    <source>
        <dbReference type="SAM" id="Phobius"/>
    </source>
</evidence>
<reference evidence="3" key="1">
    <citation type="submission" date="2022-11" db="UniProtKB">
        <authorList>
            <consortium name="WormBaseParasite"/>
        </authorList>
    </citation>
    <scope>IDENTIFICATION</scope>
</reference>